<dbReference type="PANTHER" id="PTHR39087">
    <property type="entry name" value="UPF0104 MEMBRANE PROTEIN MJ1595"/>
    <property type="match status" value="1"/>
</dbReference>
<proteinExistence type="inferred from homology"/>
<comment type="caution">
    <text evidence="7">The sequence shown here is derived from an EMBL/GenBank/DDBJ whole genome shotgun (WGS) entry which is preliminary data.</text>
</comment>
<keyword evidence="6" id="KW-0808">Transferase</keyword>
<comment type="similarity">
    <text evidence="6">Belongs to the LPG synthase family.</text>
</comment>
<dbReference type="Proteomes" id="UP000077881">
    <property type="component" value="Unassembled WGS sequence"/>
</dbReference>
<dbReference type="GO" id="GO:0005886">
    <property type="term" value="C:plasma membrane"/>
    <property type="evidence" value="ECO:0007669"/>
    <property type="project" value="UniProtKB-SubCell"/>
</dbReference>
<dbReference type="Pfam" id="PF03706">
    <property type="entry name" value="LPG_synthase_TM"/>
    <property type="match status" value="1"/>
</dbReference>
<feature type="transmembrane region" description="Helical" evidence="6">
    <location>
        <begin position="91"/>
        <end position="110"/>
    </location>
</feature>
<dbReference type="AlphaFoldDB" id="A0A177ZMD5"/>
<evidence type="ECO:0000256" key="5">
    <source>
        <dbReference type="ARBA" id="ARBA00023136"/>
    </source>
</evidence>
<evidence type="ECO:0000256" key="2">
    <source>
        <dbReference type="ARBA" id="ARBA00022475"/>
    </source>
</evidence>
<evidence type="ECO:0000256" key="1">
    <source>
        <dbReference type="ARBA" id="ARBA00004651"/>
    </source>
</evidence>
<evidence type="ECO:0000256" key="6">
    <source>
        <dbReference type="RuleBase" id="RU363042"/>
    </source>
</evidence>
<keyword evidence="2" id="KW-1003">Cell membrane</keyword>
<dbReference type="RefSeq" id="WP_057984557.1">
    <property type="nucleotide sequence ID" value="NZ_JAGGKH010000005.1"/>
</dbReference>
<reference evidence="7 8" key="1">
    <citation type="submission" date="2015-05" db="EMBL/GenBank/DDBJ databases">
        <title>Comparison of genome.</title>
        <authorList>
            <person name="Zheng Z."/>
            <person name="Sun M."/>
        </authorList>
    </citation>
    <scope>NUCLEOTIDE SEQUENCE [LARGE SCALE GENOMIC DNA]</scope>
    <source>
        <strain evidence="7 8">G25-74</strain>
    </source>
</reference>
<keyword evidence="8" id="KW-1185">Reference proteome</keyword>
<protein>
    <recommendedName>
        <fullName evidence="6">Phosphatidylglycerol lysyltransferase</fullName>
        <ecNumber evidence="6">2.3.2.3</ecNumber>
    </recommendedName>
    <alternativeName>
        <fullName evidence="6">Lysylphosphatidylglycerol synthase</fullName>
    </alternativeName>
</protein>
<keyword evidence="3 6" id="KW-0812">Transmembrane</keyword>
<dbReference type="EMBL" id="LDJR01000054">
    <property type="protein sequence ID" value="OAK69131.1"/>
    <property type="molecule type" value="Genomic_DNA"/>
</dbReference>
<keyword evidence="4 6" id="KW-1133">Transmembrane helix</keyword>
<keyword evidence="5 6" id="KW-0472">Membrane</keyword>
<name>A0A177ZMD5_9BACI</name>
<dbReference type="EC" id="2.3.2.3" evidence="6"/>
<feature type="transmembrane region" description="Helical" evidence="6">
    <location>
        <begin position="273"/>
        <end position="298"/>
    </location>
</feature>
<comment type="subcellular location">
    <subcellularLocation>
        <location evidence="1 6">Cell membrane</location>
        <topology evidence="1 6">Multi-pass membrane protein</topology>
    </subcellularLocation>
</comment>
<dbReference type="PATRIC" id="fig|217031.6.peg.3075"/>
<comment type="catalytic activity">
    <reaction evidence="6">
        <text>L-lysyl-tRNA(Lys) + a 1,2-diacyl-sn-glycero-3-phospho-(1'-sn-glycerol) = a 1,2-diacyl-sn-glycero-3-phospho-1'-(3'-O-L-lysyl)-sn-glycerol + tRNA(Lys)</text>
        <dbReference type="Rhea" id="RHEA:10668"/>
        <dbReference type="Rhea" id="RHEA-COMP:9696"/>
        <dbReference type="Rhea" id="RHEA-COMP:9697"/>
        <dbReference type="ChEBI" id="CHEBI:64716"/>
        <dbReference type="ChEBI" id="CHEBI:75792"/>
        <dbReference type="ChEBI" id="CHEBI:78442"/>
        <dbReference type="ChEBI" id="CHEBI:78529"/>
        <dbReference type="EC" id="2.3.2.3"/>
    </reaction>
</comment>
<accession>A0A177ZMD5</accession>
<evidence type="ECO:0000256" key="4">
    <source>
        <dbReference type="ARBA" id="ARBA00022989"/>
    </source>
</evidence>
<dbReference type="InterPro" id="IPR022791">
    <property type="entry name" value="L-PG_synthase/AglD"/>
</dbReference>
<dbReference type="PANTHER" id="PTHR39087:SF2">
    <property type="entry name" value="UPF0104 MEMBRANE PROTEIN MJ1595"/>
    <property type="match status" value="1"/>
</dbReference>
<feature type="transmembrane region" description="Helical" evidence="6">
    <location>
        <begin position="235"/>
        <end position="261"/>
    </location>
</feature>
<keyword evidence="6" id="KW-0443">Lipid metabolism</keyword>
<comment type="function">
    <text evidence="6">Catalyzes the transfer of a lysyl group from L-lysyl-tRNA(Lys) to membrane-bound phosphatidylglycerol (PG), which produces lysylphosphatidylglycerol (LPG), a major component of the bacterial membrane with a positive net charge. LPG synthesis contributes to bacterial virulence as it is involved in the resistance mechanism against cationic antimicrobial peptides (CAMP) produces by the host's immune system (defensins, cathelicidins) and by the competing microorganisms.</text>
</comment>
<dbReference type="STRING" id="217031.ABB05_14305"/>
<evidence type="ECO:0000313" key="7">
    <source>
        <dbReference type="EMBL" id="OAK69131.1"/>
    </source>
</evidence>
<sequence>MKGIPDKLLQSVKIIIPLALLILAGTELDGIVRNTDFHLLSKQIRNMDDYLILFLFIATLFAISPMFLYDIILLGALKIKRSFLTTIKQSFIVNTISNFIGFGGVAGLMLRSFYYSAYKRDKLKFFKSVTSVTLFSLTGMSVLAWIVLVGYRHFPLFSETPFSVLIVMAMGLYLPIMIGFHLFQRKQGKTSLINKTTGTQLVLSSILEWSAIIVIIWLITLSLHIPIGIAQLLPIFIVASCAGNLSMIPGGIGSFDVVFLWGMESYGIQDENILLLLIFYRLYYLVIPFLISAVLFIIDYAKKDRHIQSLN</sequence>
<dbReference type="GO" id="GO:0006629">
    <property type="term" value="P:lipid metabolic process"/>
    <property type="evidence" value="ECO:0007669"/>
    <property type="project" value="UniProtKB-KW"/>
</dbReference>
<feature type="transmembrane region" description="Helical" evidence="6">
    <location>
        <begin position="52"/>
        <end position="79"/>
    </location>
</feature>
<evidence type="ECO:0000256" key="3">
    <source>
        <dbReference type="ARBA" id="ARBA00022692"/>
    </source>
</evidence>
<dbReference type="GO" id="GO:0046677">
    <property type="term" value="P:response to antibiotic"/>
    <property type="evidence" value="ECO:0007669"/>
    <property type="project" value="UniProtKB-KW"/>
</dbReference>
<feature type="transmembrane region" description="Helical" evidence="6">
    <location>
        <begin position="203"/>
        <end position="223"/>
    </location>
</feature>
<gene>
    <name evidence="6" type="primary">mprF</name>
    <name evidence="7" type="ORF">ABB05_14305</name>
</gene>
<evidence type="ECO:0000313" key="8">
    <source>
        <dbReference type="Proteomes" id="UP000077881"/>
    </source>
</evidence>
<organism evidence="7 8">
    <name type="scientific">Lederbergia galactosidilytica</name>
    <dbReference type="NCBI Taxonomy" id="217031"/>
    <lineage>
        <taxon>Bacteria</taxon>
        <taxon>Bacillati</taxon>
        <taxon>Bacillota</taxon>
        <taxon>Bacilli</taxon>
        <taxon>Bacillales</taxon>
        <taxon>Bacillaceae</taxon>
        <taxon>Lederbergia</taxon>
    </lineage>
</organism>
<dbReference type="GO" id="GO:0050071">
    <property type="term" value="F:phosphatidylglycerol lysyltransferase activity"/>
    <property type="evidence" value="ECO:0007669"/>
    <property type="project" value="UniProtKB-EC"/>
</dbReference>
<keyword evidence="6" id="KW-0046">Antibiotic resistance</keyword>
<feature type="transmembrane region" description="Helical" evidence="6">
    <location>
        <begin position="130"/>
        <end position="150"/>
    </location>
</feature>
<feature type="transmembrane region" description="Helical" evidence="6">
    <location>
        <begin position="162"/>
        <end position="183"/>
    </location>
</feature>